<dbReference type="AlphaFoldDB" id="A0A0A9GU31"/>
<reference evidence="1" key="2">
    <citation type="journal article" date="2015" name="Data Brief">
        <title>Shoot transcriptome of the giant reed, Arundo donax.</title>
        <authorList>
            <person name="Barrero R.A."/>
            <person name="Guerrero F.D."/>
            <person name="Moolhuijzen P."/>
            <person name="Goolsby J.A."/>
            <person name="Tidwell J."/>
            <person name="Bellgard S.E."/>
            <person name="Bellgard M.I."/>
        </authorList>
    </citation>
    <scope>NUCLEOTIDE SEQUENCE</scope>
    <source>
        <tissue evidence="1">Shoot tissue taken approximately 20 cm above the soil surface</tissue>
    </source>
</reference>
<evidence type="ECO:0000313" key="1">
    <source>
        <dbReference type="EMBL" id="JAE27039.1"/>
    </source>
</evidence>
<sequence>MYADKQSCCNKTALYLHTVLMHVGEKIIKIVVNLFFLSPFFF</sequence>
<dbReference type="EMBL" id="GBRH01170857">
    <property type="protein sequence ID" value="JAE27039.1"/>
    <property type="molecule type" value="Transcribed_RNA"/>
</dbReference>
<reference evidence="1" key="1">
    <citation type="submission" date="2014-09" db="EMBL/GenBank/DDBJ databases">
        <authorList>
            <person name="Magalhaes I.L.F."/>
            <person name="Oliveira U."/>
            <person name="Santos F.R."/>
            <person name="Vidigal T.H.D.A."/>
            <person name="Brescovit A.D."/>
            <person name="Santos A.J."/>
        </authorList>
    </citation>
    <scope>NUCLEOTIDE SEQUENCE</scope>
    <source>
        <tissue evidence="1">Shoot tissue taken approximately 20 cm above the soil surface</tissue>
    </source>
</reference>
<accession>A0A0A9GU31</accession>
<name>A0A0A9GU31_ARUDO</name>
<organism evidence="1">
    <name type="scientific">Arundo donax</name>
    <name type="common">Giant reed</name>
    <name type="synonym">Donax arundinaceus</name>
    <dbReference type="NCBI Taxonomy" id="35708"/>
    <lineage>
        <taxon>Eukaryota</taxon>
        <taxon>Viridiplantae</taxon>
        <taxon>Streptophyta</taxon>
        <taxon>Embryophyta</taxon>
        <taxon>Tracheophyta</taxon>
        <taxon>Spermatophyta</taxon>
        <taxon>Magnoliopsida</taxon>
        <taxon>Liliopsida</taxon>
        <taxon>Poales</taxon>
        <taxon>Poaceae</taxon>
        <taxon>PACMAD clade</taxon>
        <taxon>Arundinoideae</taxon>
        <taxon>Arundineae</taxon>
        <taxon>Arundo</taxon>
    </lineage>
</organism>
<protein>
    <submittedName>
        <fullName evidence="1">Uncharacterized protein</fullName>
    </submittedName>
</protein>
<proteinExistence type="predicted"/>